<dbReference type="Proteomes" id="UP000250235">
    <property type="component" value="Unassembled WGS sequence"/>
</dbReference>
<sequence>MISKSKFRRGATEDKDGEDSEDSSSEGDAHRNRTIDFHVGKNFIFQLTATQAQ</sequence>
<protein>
    <submittedName>
        <fullName evidence="2">Uncharacterized protein</fullName>
    </submittedName>
</protein>
<reference evidence="2 3" key="1">
    <citation type="journal article" date="2015" name="Proc. Natl. Acad. Sci. U.S.A.">
        <title>The resurrection genome of Boea hygrometrica: A blueprint for survival of dehydration.</title>
        <authorList>
            <person name="Xiao L."/>
            <person name="Yang G."/>
            <person name="Zhang L."/>
            <person name="Yang X."/>
            <person name="Zhao S."/>
            <person name="Ji Z."/>
            <person name="Zhou Q."/>
            <person name="Hu M."/>
            <person name="Wang Y."/>
            <person name="Chen M."/>
            <person name="Xu Y."/>
            <person name="Jin H."/>
            <person name="Xiao X."/>
            <person name="Hu G."/>
            <person name="Bao F."/>
            <person name="Hu Y."/>
            <person name="Wan P."/>
            <person name="Li L."/>
            <person name="Deng X."/>
            <person name="Kuang T."/>
            <person name="Xiang C."/>
            <person name="Zhu J.K."/>
            <person name="Oliver M.J."/>
            <person name="He Y."/>
        </authorList>
    </citation>
    <scope>NUCLEOTIDE SEQUENCE [LARGE SCALE GENOMIC DNA]</scope>
    <source>
        <strain evidence="3">cv. XS01</strain>
    </source>
</reference>
<organism evidence="2 3">
    <name type="scientific">Dorcoceras hygrometricum</name>
    <dbReference type="NCBI Taxonomy" id="472368"/>
    <lineage>
        <taxon>Eukaryota</taxon>
        <taxon>Viridiplantae</taxon>
        <taxon>Streptophyta</taxon>
        <taxon>Embryophyta</taxon>
        <taxon>Tracheophyta</taxon>
        <taxon>Spermatophyta</taxon>
        <taxon>Magnoliopsida</taxon>
        <taxon>eudicotyledons</taxon>
        <taxon>Gunneridae</taxon>
        <taxon>Pentapetalae</taxon>
        <taxon>asterids</taxon>
        <taxon>lamiids</taxon>
        <taxon>Lamiales</taxon>
        <taxon>Gesneriaceae</taxon>
        <taxon>Didymocarpoideae</taxon>
        <taxon>Trichosporeae</taxon>
        <taxon>Loxocarpinae</taxon>
        <taxon>Dorcoceras</taxon>
    </lineage>
</organism>
<dbReference type="EMBL" id="KV016238">
    <property type="protein sequence ID" value="KZV19976.1"/>
    <property type="molecule type" value="Genomic_DNA"/>
</dbReference>
<dbReference type="AlphaFoldDB" id="A0A2Z7AE81"/>
<evidence type="ECO:0000256" key="1">
    <source>
        <dbReference type="SAM" id="MobiDB-lite"/>
    </source>
</evidence>
<gene>
    <name evidence="2" type="ORF">F511_27651</name>
</gene>
<name>A0A2Z7AE81_9LAMI</name>
<keyword evidence="3" id="KW-1185">Reference proteome</keyword>
<evidence type="ECO:0000313" key="3">
    <source>
        <dbReference type="Proteomes" id="UP000250235"/>
    </source>
</evidence>
<accession>A0A2Z7AE81</accession>
<evidence type="ECO:0000313" key="2">
    <source>
        <dbReference type="EMBL" id="KZV19976.1"/>
    </source>
</evidence>
<feature type="region of interest" description="Disordered" evidence="1">
    <location>
        <begin position="1"/>
        <end position="35"/>
    </location>
</feature>
<feature type="compositionally biased region" description="Acidic residues" evidence="1">
    <location>
        <begin position="15"/>
        <end position="25"/>
    </location>
</feature>
<proteinExistence type="predicted"/>